<dbReference type="CDD" id="cd14688">
    <property type="entry name" value="bZIP_YAP"/>
    <property type="match status" value="1"/>
</dbReference>
<feature type="region of interest" description="Disordered" evidence="1">
    <location>
        <begin position="119"/>
        <end position="178"/>
    </location>
</feature>
<evidence type="ECO:0000313" key="3">
    <source>
        <dbReference type="Proteomes" id="UP001314263"/>
    </source>
</evidence>
<dbReference type="Proteomes" id="UP001314263">
    <property type="component" value="Unassembled WGS sequence"/>
</dbReference>
<dbReference type="EMBL" id="CAUYUE010000006">
    <property type="protein sequence ID" value="CAK0782150.1"/>
    <property type="molecule type" value="Genomic_DNA"/>
</dbReference>
<accession>A0AAV1I6N0</accession>
<feature type="compositionally biased region" description="Polar residues" evidence="1">
    <location>
        <begin position="126"/>
        <end position="139"/>
    </location>
</feature>
<organism evidence="2 3">
    <name type="scientific">Coccomyxa viridis</name>
    <dbReference type="NCBI Taxonomy" id="1274662"/>
    <lineage>
        <taxon>Eukaryota</taxon>
        <taxon>Viridiplantae</taxon>
        <taxon>Chlorophyta</taxon>
        <taxon>core chlorophytes</taxon>
        <taxon>Trebouxiophyceae</taxon>
        <taxon>Trebouxiophyceae incertae sedis</taxon>
        <taxon>Coccomyxaceae</taxon>
        <taxon>Coccomyxa</taxon>
    </lineage>
</organism>
<sequence>MDLTSFLLSEQGELSLDAFTDSMLANLPQQAEGICSLDPVVPFQGQANKGPDFGAPYQKLQQTPGFTLGQEPWDTLMLPEQSMAATQSLYTEQPMSMSMPHHSMPAGTAYMQQEPLPQSAAPAMPSMQQPNEKSSSPRSSDGKEEVDYGKLQERVQKQKEKNARNQRQFRKRAKEKANRVEEQLQELTAKLAAMETEKHSLATRNKVLETALATAKASPGQAHPATSLASLVAAVADAQTAETLQPLVLHVREGQPLQLSVQQVQQMTWQELARLWKEYVNGIAMALVTSGGPSDMPSPRLAALVEEMSMLMKCVALHNAPLLHQHSCRRMDSGALNARDQLPPAGFYAKILDLLGLSGEQREQLLAHRHIKLVSLARLVQERRELQLKLQTVNDASANPAGESAPIIGMGAEYPQLLEVTERLNENVAQLHRSVCLFMGQAWKKVLTPMQAGTFMVQAFPWAPDMLALANRVAEEAQAPPVKQIFDEVLRSPSISAPLLGV</sequence>
<dbReference type="AlphaFoldDB" id="A0AAV1I6N0"/>
<evidence type="ECO:0000313" key="2">
    <source>
        <dbReference type="EMBL" id="CAK0782150.1"/>
    </source>
</evidence>
<comment type="caution">
    <text evidence="2">The sequence shown here is derived from an EMBL/GenBank/DDBJ whole genome shotgun (WGS) entry which is preliminary data.</text>
</comment>
<evidence type="ECO:0000256" key="1">
    <source>
        <dbReference type="SAM" id="MobiDB-lite"/>
    </source>
</evidence>
<feature type="compositionally biased region" description="Basic and acidic residues" evidence="1">
    <location>
        <begin position="140"/>
        <end position="163"/>
    </location>
</feature>
<protein>
    <recommendedName>
        <fullName evidence="4">BZIP domain-containing protein</fullName>
    </recommendedName>
</protein>
<proteinExistence type="predicted"/>
<evidence type="ECO:0008006" key="4">
    <source>
        <dbReference type="Google" id="ProtNLM"/>
    </source>
</evidence>
<gene>
    <name evidence="2" type="ORF">CVIRNUC_005586</name>
</gene>
<name>A0AAV1I6N0_9CHLO</name>
<reference evidence="2 3" key="1">
    <citation type="submission" date="2023-10" db="EMBL/GenBank/DDBJ databases">
        <authorList>
            <person name="Maclean D."/>
            <person name="Macfadyen A."/>
        </authorList>
    </citation>
    <scope>NUCLEOTIDE SEQUENCE [LARGE SCALE GENOMIC DNA]</scope>
</reference>
<keyword evidence="3" id="KW-1185">Reference proteome</keyword>